<dbReference type="Pfam" id="PF00756">
    <property type="entry name" value="Esterase"/>
    <property type="match status" value="1"/>
</dbReference>
<evidence type="ECO:0000256" key="3">
    <source>
        <dbReference type="ARBA" id="ARBA00022651"/>
    </source>
</evidence>
<comment type="subcellular location">
    <subcellularLocation>
        <location evidence="1">Secreted</location>
    </subcellularLocation>
</comment>
<dbReference type="InterPro" id="IPR043595">
    <property type="entry name" value="FaeB/C/D"/>
</dbReference>
<keyword evidence="2" id="KW-0964">Secreted</keyword>
<keyword evidence="9" id="KW-1185">Reference proteome</keyword>
<keyword evidence="6" id="KW-0119">Carbohydrate metabolism</keyword>
<name>A0A2T4IB73_9RHOO</name>
<dbReference type="SUPFAM" id="SSF53474">
    <property type="entry name" value="alpha/beta-Hydrolases"/>
    <property type="match status" value="1"/>
</dbReference>
<dbReference type="GO" id="GO:0030600">
    <property type="term" value="F:feruloyl esterase activity"/>
    <property type="evidence" value="ECO:0007669"/>
    <property type="project" value="InterPro"/>
</dbReference>
<dbReference type="InterPro" id="IPR000801">
    <property type="entry name" value="Esterase-like"/>
</dbReference>
<evidence type="ECO:0000256" key="7">
    <source>
        <dbReference type="ARBA" id="ARBA00023326"/>
    </source>
</evidence>
<keyword evidence="3" id="KW-0858">Xylan degradation</keyword>
<comment type="caution">
    <text evidence="8">The sequence shown here is derived from an EMBL/GenBank/DDBJ whole genome shotgun (WGS) entry which is preliminary data.</text>
</comment>
<evidence type="ECO:0000256" key="5">
    <source>
        <dbReference type="ARBA" id="ARBA00022801"/>
    </source>
</evidence>
<evidence type="ECO:0000313" key="9">
    <source>
        <dbReference type="Proteomes" id="UP000241193"/>
    </source>
</evidence>
<reference evidence="8 9" key="1">
    <citation type="submission" date="2018-03" db="EMBL/GenBank/DDBJ databases">
        <authorList>
            <person name="Keele B.F."/>
        </authorList>
    </citation>
    <scope>NUCLEOTIDE SEQUENCE [LARGE SCALE GENOMIC DNA]</scope>
    <source>
        <strain evidence="8 9">D20</strain>
    </source>
</reference>
<dbReference type="InterPro" id="IPR029058">
    <property type="entry name" value="AB_hydrolase_fold"/>
</dbReference>
<evidence type="ECO:0000256" key="6">
    <source>
        <dbReference type="ARBA" id="ARBA00023277"/>
    </source>
</evidence>
<proteinExistence type="predicted"/>
<dbReference type="GO" id="GO:0005576">
    <property type="term" value="C:extracellular region"/>
    <property type="evidence" value="ECO:0007669"/>
    <property type="project" value="UniProtKB-SubCell"/>
</dbReference>
<dbReference type="GO" id="GO:0045493">
    <property type="term" value="P:xylan catabolic process"/>
    <property type="evidence" value="ECO:0007669"/>
    <property type="project" value="UniProtKB-KW"/>
</dbReference>
<dbReference type="Gene3D" id="3.40.50.1820">
    <property type="entry name" value="alpha/beta hydrolase"/>
    <property type="match status" value="1"/>
</dbReference>
<evidence type="ECO:0000256" key="2">
    <source>
        <dbReference type="ARBA" id="ARBA00022525"/>
    </source>
</evidence>
<evidence type="ECO:0000256" key="4">
    <source>
        <dbReference type="ARBA" id="ARBA00022729"/>
    </source>
</evidence>
<reference evidence="8 9" key="2">
    <citation type="submission" date="2018-04" db="EMBL/GenBank/DDBJ databases">
        <title>Thauera lacus sp. nov., isolated from an saline lake in Inner Mongolia, China.</title>
        <authorList>
            <person name="Liang Q.-Y."/>
        </authorList>
    </citation>
    <scope>NUCLEOTIDE SEQUENCE [LARGE SCALE GENOMIC DNA]</scope>
    <source>
        <strain evidence="8 9">D20</strain>
    </source>
</reference>
<keyword evidence="5" id="KW-0378">Hydrolase</keyword>
<sequence length="323" mass="34013">MLAASGWAHAEGSAMREHIAQRRTAAEAPGTAALPLVPGDHQLKVVHQGLERTVVVHVPRAAEGAQPLPLVLALHGGGGFAEFMADDARYGLIRASESGGFIVAFPNGYSRFPGGRLATWNAGACCGDARDRDVDDVGFLRAVVTRLQAQARIDPARIFATGMSNGGMMAYRLACEASDLFRAVASVAGTDNTVHCAPARPVPVLHIHARDDTHVLFEGGAGPGAFRDESKVANFTSVPETLRRWAAHDRCEGAPQRVREFSGARCEAYLACAAGVRVESCVTDSGGHSWPGGITRRGKGASSSAFDASALIWDFFAAVSAPR</sequence>
<protein>
    <submittedName>
        <fullName evidence="8">Poly(3-hydroxybutyrate) depolymerase</fullName>
    </submittedName>
</protein>
<dbReference type="AlphaFoldDB" id="A0A2T4IB73"/>
<gene>
    <name evidence="8" type="ORF">C8261_16595</name>
</gene>
<dbReference type="PANTHER" id="PTHR38050">
    <property type="match status" value="1"/>
</dbReference>
<keyword evidence="4" id="KW-0732">Signal</keyword>
<evidence type="ECO:0000313" key="8">
    <source>
        <dbReference type="EMBL" id="PTD95013.1"/>
    </source>
</evidence>
<accession>A0A2T4IB73</accession>
<dbReference type="Proteomes" id="UP000241193">
    <property type="component" value="Unassembled WGS sequence"/>
</dbReference>
<dbReference type="EMBL" id="PZKC01000022">
    <property type="protein sequence ID" value="PTD95013.1"/>
    <property type="molecule type" value="Genomic_DNA"/>
</dbReference>
<dbReference type="PANTHER" id="PTHR38050:SF2">
    <property type="entry name" value="FERULOYL ESTERASE C-RELATED"/>
    <property type="match status" value="1"/>
</dbReference>
<evidence type="ECO:0000256" key="1">
    <source>
        <dbReference type="ARBA" id="ARBA00004613"/>
    </source>
</evidence>
<keyword evidence="7" id="KW-0624">Polysaccharide degradation</keyword>
<organism evidence="8 9">
    <name type="scientific">Pseudothauera lacus</name>
    <dbReference type="NCBI Taxonomy" id="2136175"/>
    <lineage>
        <taxon>Bacteria</taxon>
        <taxon>Pseudomonadati</taxon>
        <taxon>Pseudomonadota</taxon>
        <taxon>Betaproteobacteria</taxon>
        <taxon>Rhodocyclales</taxon>
        <taxon>Zoogloeaceae</taxon>
        <taxon>Pseudothauera</taxon>
    </lineage>
</organism>